<evidence type="ECO:0000259" key="1">
    <source>
        <dbReference type="Pfam" id="PF06985"/>
    </source>
</evidence>
<evidence type="ECO:0000313" key="2">
    <source>
        <dbReference type="EMBL" id="QKX63050.1"/>
    </source>
</evidence>
<keyword evidence="3" id="KW-1185">Reference proteome</keyword>
<dbReference type="EMBL" id="CP055902">
    <property type="protein sequence ID" value="QKX63050.1"/>
    <property type="molecule type" value="Genomic_DNA"/>
</dbReference>
<accession>A0A7H8R9F7</accession>
<sequence length="883" mass="100940">MSCWHESGCKRPDVSIAGGIPCCNYCFAIPLLEDESNDTIDLSAYQPPEVEDGEKLSLSWPSVVDYTSSKHSHSLPPSQDSLPVDTRSSLSTEGRMIDEDTYMEPESPSTIHSDIISHRDVRLLRLRSGLPDTPLHADIEIVNLSGLSPPRYDALSYSSAQDPKGHCPVFLGPYWNIVYVTRGCEKALQAVRDSKSDRLLWVDLLCINQNDLEDKTDKVGLMHEIYSKASKVVAYVCDESPETQMALVFLQELKTAEKITPKDVIPIDLETRRSFQLLFEKPFFSRAWVVQERLLAKDWEIFCGKHSAFWPSSLSGTNLLNVHAPAWVVKNPSWYGFTGQDLLRILLNASPYKCSDPRDKIFAILGLIYQNDITPDYRVPVESVYTGITAYMIQHCQTMDVLALAGTKEKTFNVPSWVPDWSQSLTLSFPRDLLRLQDEKKLELDSHDRTIQRSTPLIFNKMLCFDHQIQINGDSRSIRLFAIRICDIVGTINRFNDHTNVIISRGNQKNLVGLQGNLIVTIPGLSYQISTDHVFLLSGWDHPVILRSNRDSGSYSLISVCLLSIGSPASRTSLMPISRSLTSSVITGYEISNFSLEEENLILQLHSRLVELYSIPTSTTIEATAIIPPYSAVKDHILTFSLLTSTSLREIEHRLKQEWEQLSLKLRWMFLDQGAIQRLVQEINQGNVGQPSGEGKIHLEPYEDIWFIKWCGVEFERTYRWDLKQFCCSFLPLNAQNQGTTTHVFSPVFDEMKSQLHEIKNWAAITEQLFLVFEYSRIILNHTSIPFPGIHMRQKWHNHYGNFRRVIAENSTSEQQRQETQPSSINQKWDWVDFESHFNARNSVWEQKLPQMLDPKNNKTMAVHMMLKALELNIYHDQIVELV</sequence>
<proteinExistence type="predicted"/>
<protein>
    <recommendedName>
        <fullName evidence="1">Heterokaryon incompatibility domain-containing protein</fullName>
    </recommendedName>
</protein>
<dbReference type="KEGG" id="trg:TRUGW13939_10218"/>
<dbReference type="InterPro" id="IPR052895">
    <property type="entry name" value="HetReg/Transcr_Mod"/>
</dbReference>
<reference evidence="3" key="1">
    <citation type="submission" date="2020-06" db="EMBL/GenBank/DDBJ databases">
        <title>A chromosome-scale genome assembly of Talaromyces rugulosus W13939.</title>
        <authorList>
            <person name="Wang B."/>
            <person name="Guo L."/>
            <person name="Ye K."/>
            <person name="Wang L."/>
        </authorList>
    </citation>
    <scope>NUCLEOTIDE SEQUENCE [LARGE SCALE GENOMIC DNA]</scope>
    <source>
        <strain evidence="3">W13939</strain>
    </source>
</reference>
<gene>
    <name evidence="2" type="ORF">TRUGW13939_10218</name>
</gene>
<dbReference type="PANTHER" id="PTHR24148:SF64">
    <property type="entry name" value="HETEROKARYON INCOMPATIBILITY DOMAIN-CONTAINING PROTEIN"/>
    <property type="match status" value="1"/>
</dbReference>
<dbReference type="GeneID" id="55997699"/>
<feature type="domain" description="Heterokaryon incompatibility" evidence="1">
    <location>
        <begin position="152"/>
        <end position="292"/>
    </location>
</feature>
<dbReference type="Pfam" id="PF06985">
    <property type="entry name" value="HET"/>
    <property type="match status" value="1"/>
</dbReference>
<dbReference type="AlphaFoldDB" id="A0A7H8R9F7"/>
<organism evidence="2 3">
    <name type="scientific">Talaromyces rugulosus</name>
    <name type="common">Penicillium rugulosum</name>
    <dbReference type="NCBI Taxonomy" id="121627"/>
    <lineage>
        <taxon>Eukaryota</taxon>
        <taxon>Fungi</taxon>
        <taxon>Dikarya</taxon>
        <taxon>Ascomycota</taxon>
        <taxon>Pezizomycotina</taxon>
        <taxon>Eurotiomycetes</taxon>
        <taxon>Eurotiomycetidae</taxon>
        <taxon>Eurotiales</taxon>
        <taxon>Trichocomaceae</taxon>
        <taxon>Talaromyces</taxon>
        <taxon>Talaromyces sect. Islandici</taxon>
    </lineage>
</organism>
<dbReference type="PANTHER" id="PTHR24148">
    <property type="entry name" value="ANKYRIN REPEAT DOMAIN-CONTAINING PROTEIN 39 HOMOLOG-RELATED"/>
    <property type="match status" value="1"/>
</dbReference>
<evidence type="ECO:0000313" key="3">
    <source>
        <dbReference type="Proteomes" id="UP000509510"/>
    </source>
</evidence>
<dbReference type="RefSeq" id="XP_035349224.1">
    <property type="nucleotide sequence ID" value="XM_035493331.1"/>
</dbReference>
<dbReference type="Proteomes" id="UP000509510">
    <property type="component" value="Chromosome V"/>
</dbReference>
<dbReference type="OrthoDB" id="3477286at2759"/>
<dbReference type="InterPro" id="IPR010730">
    <property type="entry name" value="HET"/>
</dbReference>
<name>A0A7H8R9F7_TALRU</name>